<comment type="caution">
    <text evidence="2">The sequence shown here is derived from an EMBL/GenBank/DDBJ whole genome shotgun (WGS) entry which is preliminary data.</text>
</comment>
<sequence>MTGHCWRMTVSNRKEREARKAYLLSQIQQQRLDLSAGRRDWLELTQVYDRKWAMLLSLRTWALAGSGVFAVWGLRQPNRLVRWARRGFSLWSAWRLVKTTLR</sequence>
<dbReference type="Pfam" id="PF13997">
    <property type="entry name" value="YqjK"/>
    <property type="match status" value="1"/>
</dbReference>
<protein>
    <submittedName>
        <fullName evidence="2">YqjK-like protein</fullName>
    </submittedName>
</protein>
<organism evidence="2 3">
    <name type="scientific">Pseudocitrobacter faecalis</name>
    <dbReference type="NCBI Taxonomy" id="1398493"/>
    <lineage>
        <taxon>Bacteria</taxon>
        <taxon>Pseudomonadati</taxon>
        <taxon>Pseudomonadota</taxon>
        <taxon>Gammaproteobacteria</taxon>
        <taxon>Enterobacterales</taxon>
        <taxon>Enterobacteriaceae</taxon>
        <taxon>Pseudocitrobacter</taxon>
    </lineage>
</organism>
<keyword evidence="1" id="KW-0812">Transmembrane</keyword>
<gene>
    <name evidence="2" type="ORF">DFQ50_109173</name>
</gene>
<keyword evidence="1" id="KW-0472">Membrane</keyword>
<dbReference type="InterPro" id="IPR025612">
    <property type="entry name" value="YqjK"/>
</dbReference>
<evidence type="ECO:0000256" key="1">
    <source>
        <dbReference type="SAM" id="Phobius"/>
    </source>
</evidence>
<name>A0ABX9FSK8_9ENTR</name>
<keyword evidence="1" id="KW-1133">Transmembrane helix</keyword>
<dbReference type="Proteomes" id="UP000253201">
    <property type="component" value="Unassembled WGS sequence"/>
</dbReference>
<feature type="transmembrane region" description="Helical" evidence="1">
    <location>
        <begin position="52"/>
        <end position="74"/>
    </location>
</feature>
<evidence type="ECO:0000313" key="3">
    <source>
        <dbReference type="Proteomes" id="UP000253201"/>
    </source>
</evidence>
<evidence type="ECO:0000313" key="2">
    <source>
        <dbReference type="EMBL" id="RBP08406.1"/>
    </source>
</evidence>
<accession>A0ABX9FSK8</accession>
<keyword evidence="3" id="KW-1185">Reference proteome</keyword>
<proteinExistence type="predicted"/>
<dbReference type="EMBL" id="QNRL01000009">
    <property type="protein sequence ID" value="RBP08406.1"/>
    <property type="molecule type" value="Genomic_DNA"/>
</dbReference>
<reference evidence="2 3" key="1">
    <citation type="submission" date="2018-06" db="EMBL/GenBank/DDBJ databases">
        <title>Genomic Encyclopedia of Type Strains, Phase IV (KMG-IV): sequencing the most valuable type-strain genomes for metagenomic binning, comparative biology and taxonomic classification.</title>
        <authorList>
            <person name="Goeker M."/>
        </authorList>
    </citation>
    <scope>NUCLEOTIDE SEQUENCE [LARGE SCALE GENOMIC DNA]</scope>
    <source>
        <strain evidence="2 3">DSM 27453</strain>
    </source>
</reference>